<name>A0A1G7XUD8_9BACT</name>
<dbReference type="InterPro" id="IPR038475">
    <property type="entry name" value="RecG_C_sf"/>
</dbReference>
<dbReference type="Proteomes" id="UP000198779">
    <property type="component" value="Unassembled WGS sequence"/>
</dbReference>
<feature type="region of interest" description="Disordered" evidence="1">
    <location>
        <begin position="396"/>
        <end position="421"/>
    </location>
</feature>
<dbReference type="InterPro" id="IPR038461">
    <property type="entry name" value="Schlafen_AlbA_2_dom_sf"/>
</dbReference>
<evidence type="ECO:0000259" key="2">
    <source>
        <dbReference type="Pfam" id="PF04326"/>
    </source>
</evidence>
<dbReference type="EMBL" id="FNCQ01000011">
    <property type="protein sequence ID" value="SDG87726.1"/>
    <property type="molecule type" value="Genomic_DNA"/>
</dbReference>
<organism evidence="3 4">
    <name type="scientific">Prevotella communis</name>
    <dbReference type="NCBI Taxonomy" id="2913614"/>
    <lineage>
        <taxon>Bacteria</taxon>
        <taxon>Pseudomonadati</taxon>
        <taxon>Bacteroidota</taxon>
        <taxon>Bacteroidia</taxon>
        <taxon>Bacteroidales</taxon>
        <taxon>Prevotellaceae</taxon>
        <taxon>Prevotella</taxon>
    </lineage>
</organism>
<dbReference type="Pfam" id="PF13749">
    <property type="entry name" value="HATPase_c_4"/>
    <property type="match status" value="1"/>
</dbReference>
<sequence>MTEKELVQLCKLGESTTVQYKLEFTTQKQIAEELVAFANTRGGIIIFGAEDKTGRMVGLTYEQVQYTSRELGNTANEHVRPIIYIETEIVMHEELAYLIAYVKNGEYKPYKDLAGNIWVKQSSDKRRVTENSEIRRLMQNSHQYQADEDGVDGTSENDIDTKALDEYFKSVFGKRADEFNMPVAAVLKNAHITDVLGRLTIAGLMFFAKEPQLFRPQFCIKAVWFAGNHIGGAQYHDSRDITGTIPEMYEDAMRWLKSCLSRPQNGQSFNSEGILEIPEIVLEELIQNALVHLDLLKPAAIRLLVFDNRIEIVNPGCLPDGQTIEEVLMGNSDPRNPQLAQFGSKTMPYRGLGSGIPRVMAENCDVELIDRPDGNQFIARIWRTTQKDEFTTQKANEELIPTTQKEEESTQKAQNTTQKPINATQKAILDYLKAHPTATRQEVAEVIGNITEDGVKYNIGKLQQYGRLKRENGRKNGSWVVID</sequence>
<evidence type="ECO:0000313" key="3">
    <source>
        <dbReference type="EMBL" id="SDG87726.1"/>
    </source>
</evidence>
<feature type="compositionally biased region" description="Polar residues" evidence="1">
    <location>
        <begin position="411"/>
        <end position="421"/>
    </location>
</feature>
<keyword evidence="4" id="KW-1185">Reference proteome</keyword>
<dbReference type="InterPro" id="IPR007421">
    <property type="entry name" value="Schlafen_AlbA_2_dom"/>
</dbReference>
<feature type="domain" description="Schlafen AlbA-2" evidence="2">
    <location>
        <begin position="14"/>
        <end position="128"/>
    </location>
</feature>
<evidence type="ECO:0000313" key="4">
    <source>
        <dbReference type="Proteomes" id="UP000198779"/>
    </source>
</evidence>
<proteinExistence type="predicted"/>
<accession>A0A1G7XUD8</accession>
<dbReference type="RefSeq" id="WP_091818216.1">
    <property type="nucleotide sequence ID" value="NZ_FNCQ01000011.1"/>
</dbReference>
<dbReference type="STRING" id="645274.SAMN04487901_11187"/>
<dbReference type="Gene3D" id="3.30.950.30">
    <property type="entry name" value="Schlafen, AAA domain"/>
    <property type="match status" value="1"/>
</dbReference>
<protein>
    <submittedName>
        <fullName evidence="3">Predicted transcriptional regulator, contains HTH domain</fullName>
    </submittedName>
</protein>
<reference evidence="4" key="1">
    <citation type="submission" date="2016-10" db="EMBL/GenBank/DDBJ databases">
        <authorList>
            <person name="Varghese N."/>
            <person name="Submissions S."/>
        </authorList>
    </citation>
    <scope>NUCLEOTIDE SEQUENCE [LARGE SCALE GENOMIC DNA]</scope>
    <source>
        <strain evidence="4">BP1-148</strain>
    </source>
</reference>
<dbReference type="PANTHER" id="PTHR30595:SF6">
    <property type="entry name" value="SCHLAFEN ALBA-2 DOMAIN-CONTAINING PROTEIN"/>
    <property type="match status" value="1"/>
</dbReference>
<evidence type="ECO:0000256" key="1">
    <source>
        <dbReference type="SAM" id="MobiDB-lite"/>
    </source>
</evidence>
<dbReference type="AlphaFoldDB" id="A0A1G7XUD8"/>
<gene>
    <name evidence="3" type="ORF">SAMN04487901_11187</name>
</gene>
<dbReference type="Gene3D" id="3.30.565.60">
    <property type="match status" value="1"/>
</dbReference>
<dbReference type="Pfam" id="PF04326">
    <property type="entry name" value="SLFN_AlbA_2"/>
    <property type="match status" value="1"/>
</dbReference>
<dbReference type="PANTHER" id="PTHR30595">
    <property type="entry name" value="GLPR-RELATED TRANSCRIPTIONAL REPRESSOR"/>
    <property type="match status" value="1"/>
</dbReference>